<evidence type="ECO:0000256" key="3">
    <source>
        <dbReference type="ARBA" id="ARBA00023038"/>
    </source>
</evidence>
<evidence type="ECO:0000256" key="1">
    <source>
        <dbReference type="ARBA" id="ARBA00004496"/>
    </source>
</evidence>
<dbReference type="PROSITE" id="PS50106">
    <property type="entry name" value="PDZ"/>
    <property type="match status" value="1"/>
</dbReference>
<evidence type="ECO:0000256" key="2">
    <source>
        <dbReference type="ARBA" id="ARBA00022490"/>
    </source>
</evidence>
<organism evidence="5 6">
    <name type="scientific">Manacus vitellinus</name>
    <name type="common">golden-collared manakin</name>
    <dbReference type="NCBI Taxonomy" id="328815"/>
    <lineage>
        <taxon>Eukaryota</taxon>
        <taxon>Metazoa</taxon>
        <taxon>Chordata</taxon>
        <taxon>Craniata</taxon>
        <taxon>Vertebrata</taxon>
        <taxon>Euteleostomi</taxon>
        <taxon>Archelosauria</taxon>
        <taxon>Archosauria</taxon>
        <taxon>Dinosauria</taxon>
        <taxon>Saurischia</taxon>
        <taxon>Theropoda</taxon>
        <taxon>Coelurosauria</taxon>
        <taxon>Aves</taxon>
        <taxon>Neognathae</taxon>
        <taxon>Neoaves</taxon>
        <taxon>Telluraves</taxon>
        <taxon>Australaves</taxon>
        <taxon>Passeriformes</taxon>
        <taxon>Pipridae</taxon>
        <taxon>Manacus</taxon>
    </lineage>
</organism>
<evidence type="ECO:0000313" key="6">
    <source>
        <dbReference type="Proteomes" id="UP000053258"/>
    </source>
</evidence>
<dbReference type="PANTHER" id="PTHR24214">
    <property type="entry name" value="PDZ AND LIM DOMAIN PROTEIN ZASP"/>
    <property type="match status" value="1"/>
</dbReference>
<comment type="subcellular location">
    <subcellularLocation>
        <location evidence="1">Cytoplasm</location>
    </subcellularLocation>
</comment>
<reference evidence="5 6" key="1">
    <citation type="submission" date="2014-06" db="EMBL/GenBank/DDBJ databases">
        <title>Genome evolution of avian class.</title>
        <authorList>
            <person name="Zhang G."/>
            <person name="Li C."/>
        </authorList>
    </citation>
    <scope>NUCLEOTIDE SEQUENCE [LARGE SCALE GENOMIC DNA]</scope>
    <source>
        <strain evidence="5">BGI_N305</strain>
    </source>
</reference>
<evidence type="ECO:0000259" key="4">
    <source>
        <dbReference type="PROSITE" id="PS50106"/>
    </source>
</evidence>
<dbReference type="GO" id="GO:0007507">
    <property type="term" value="P:heart development"/>
    <property type="evidence" value="ECO:0007669"/>
    <property type="project" value="TreeGrafter"/>
</dbReference>
<dbReference type="Pfam" id="PF00595">
    <property type="entry name" value="PDZ"/>
    <property type="match status" value="1"/>
</dbReference>
<dbReference type="GO" id="GO:0031941">
    <property type="term" value="C:filamentous actin"/>
    <property type="evidence" value="ECO:0007669"/>
    <property type="project" value="TreeGrafter"/>
</dbReference>
<gene>
    <name evidence="5" type="ORF">N305_00247</name>
</gene>
<sequence length="53" mass="5591">AQITPGSKAAQSQMNQGDLVVAIDGVNTDSMTHLEAQNKIKSASHNLSLTLQK</sequence>
<dbReference type="InterPro" id="IPR001478">
    <property type="entry name" value="PDZ"/>
</dbReference>
<dbReference type="InterPro" id="IPR036034">
    <property type="entry name" value="PDZ_sf"/>
</dbReference>
<feature type="domain" description="PDZ" evidence="4">
    <location>
        <begin position="1"/>
        <end position="53"/>
    </location>
</feature>
<dbReference type="Gene3D" id="2.30.42.10">
    <property type="match status" value="1"/>
</dbReference>
<keyword evidence="3" id="KW-0479">Metal-binding</keyword>
<dbReference type="PANTHER" id="PTHR24214:SF9">
    <property type="entry name" value="LIM DOMAIN-BINDING PROTEIN 3"/>
    <property type="match status" value="1"/>
</dbReference>
<dbReference type="GO" id="GO:0003779">
    <property type="term" value="F:actin binding"/>
    <property type="evidence" value="ECO:0007669"/>
    <property type="project" value="TreeGrafter"/>
</dbReference>
<keyword evidence="2" id="KW-0963">Cytoplasm</keyword>
<dbReference type="GO" id="GO:0030036">
    <property type="term" value="P:actin cytoskeleton organization"/>
    <property type="evidence" value="ECO:0007669"/>
    <property type="project" value="TreeGrafter"/>
</dbReference>
<keyword evidence="3" id="KW-0862">Zinc</keyword>
<dbReference type="InterPro" id="IPR050604">
    <property type="entry name" value="PDZ-LIM_domain"/>
</dbReference>
<keyword evidence="6" id="KW-1185">Reference proteome</keyword>
<dbReference type="GO" id="GO:0061061">
    <property type="term" value="P:muscle structure development"/>
    <property type="evidence" value="ECO:0007669"/>
    <property type="project" value="TreeGrafter"/>
</dbReference>
<dbReference type="EMBL" id="KL753942">
    <property type="protein sequence ID" value="KFW88528.1"/>
    <property type="molecule type" value="Genomic_DNA"/>
</dbReference>
<keyword evidence="3" id="KW-0440">LIM domain</keyword>
<dbReference type="OrthoDB" id="5911912at2759"/>
<proteinExistence type="predicted"/>
<dbReference type="GO" id="GO:0030018">
    <property type="term" value="C:Z disc"/>
    <property type="evidence" value="ECO:0007669"/>
    <property type="project" value="TreeGrafter"/>
</dbReference>
<feature type="non-terminal residue" evidence="5">
    <location>
        <position position="1"/>
    </location>
</feature>
<dbReference type="Proteomes" id="UP000053258">
    <property type="component" value="Unassembled WGS sequence"/>
</dbReference>
<dbReference type="GO" id="GO:0005912">
    <property type="term" value="C:adherens junction"/>
    <property type="evidence" value="ECO:0007669"/>
    <property type="project" value="TreeGrafter"/>
</dbReference>
<dbReference type="STRING" id="328815.ENSMVIP00005022250"/>
<dbReference type="SUPFAM" id="SSF50156">
    <property type="entry name" value="PDZ domain-like"/>
    <property type="match status" value="1"/>
</dbReference>
<feature type="non-terminal residue" evidence="5">
    <location>
        <position position="53"/>
    </location>
</feature>
<dbReference type="FunFam" id="2.30.42.10:FF:000055">
    <property type="entry name" value="PDZ and LIM domain protein 3"/>
    <property type="match status" value="1"/>
</dbReference>
<accession>A0A093QHV0</accession>
<dbReference type="GO" id="GO:0051371">
    <property type="term" value="F:muscle alpha-actinin binding"/>
    <property type="evidence" value="ECO:0007669"/>
    <property type="project" value="TreeGrafter"/>
</dbReference>
<dbReference type="AlphaFoldDB" id="A0A093QHV0"/>
<dbReference type="GO" id="GO:0001725">
    <property type="term" value="C:stress fiber"/>
    <property type="evidence" value="ECO:0007669"/>
    <property type="project" value="TreeGrafter"/>
</dbReference>
<protein>
    <submittedName>
        <fullName evidence="5">LIM domain-binding protein 3</fullName>
    </submittedName>
</protein>
<name>A0A093QHV0_9PASS</name>
<evidence type="ECO:0000313" key="5">
    <source>
        <dbReference type="EMBL" id="KFW88528.1"/>
    </source>
</evidence>